<feature type="compositionally biased region" description="Low complexity" evidence="7">
    <location>
        <begin position="191"/>
        <end position="212"/>
    </location>
</feature>
<dbReference type="GO" id="GO:0004519">
    <property type="term" value="F:endonuclease activity"/>
    <property type="evidence" value="ECO:0007669"/>
    <property type="project" value="UniProtKB-KW"/>
</dbReference>
<keyword evidence="3" id="KW-0540">Nuclease</keyword>
<keyword evidence="5" id="KW-0378">Hydrolase</keyword>
<evidence type="ECO:0000313" key="10">
    <source>
        <dbReference type="Proteomes" id="UP000198211"/>
    </source>
</evidence>
<dbReference type="InterPro" id="IPR041373">
    <property type="entry name" value="RT_RNaseH"/>
</dbReference>
<evidence type="ECO:0000313" key="9">
    <source>
        <dbReference type="EMBL" id="OWZ18376.1"/>
    </source>
</evidence>
<evidence type="ECO:0000256" key="7">
    <source>
        <dbReference type="SAM" id="MobiDB-lite"/>
    </source>
</evidence>
<keyword evidence="10" id="KW-1185">Reference proteome</keyword>
<keyword evidence="4" id="KW-0255">Endonuclease</keyword>
<gene>
    <name evidence="9" type="ORF">PHMEG_0007547</name>
</gene>
<keyword evidence="6" id="KW-0695">RNA-directed DNA polymerase</keyword>
<proteinExistence type="predicted"/>
<dbReference type="OrthoDB" id="116078at2759"/>
<evidence type="ECO:0000256" key="3">
    <source>
        <dbReference type="ARBA" id="ARBA00022722"/>
    </source>
</evidence>
<dbReference type="GO" id="GO:0016787">
    <property type="term" value="F:hydrolase activity"/>
    <property type="evidence" value="ECO:0007669"/>
    <property type="project" value="UniProtKB-KW"/>
</dbReference>
<protein>
    <submittedName>
        <fullName evidence="9">Zinc ion binding protein</fullName>
    </submittedName>
</protein>
<evidence type="ECO:0000256" key="2">
    <source>
        <dbReference type="ARBA" id="ARBA00022695"/>
    </source>
</evidence>
<evidence type="ECO:0000256" key="1">
    <source>
        <dbReference type="ARBA" id="ARBA00022679"/>
    </source>
</evidence>
<dbReference type="EMBL" id="NBNE01000598">
    <property type="protein sequence ID" value="OWZ18376.1"/>
    <property type="molecule type" value="Genomic_DNA"/>
</dbReference>
<keyword evidence="2" id="KW-0548">Nucleotidyltransferase</keyword>
<evidence type="ECO:0000256" key="4">
    <source>
        <dbReference type="ARBA" id="ARBA00022759"/>
    </source>
</evidence>
<dbReference type="GO" id="GO:0003964">
    <property type="term" value="F:RNA-directed DNA polymerase activity"/>
    <property type="evidence" value="ECO:0007669"/>
    <property type="project" value="UniProtKB-KW"/>
</dbReference>
<dbReference type="CDD" id="cd09274">
    <property type="entry name" value="RNase_HI_RT_Ty3"/>
    <property type="match status" value="1"/>
</dbReference>
<keyword evidence="1" id="KW-0808">Transferase</keyword>
<evidence type="ECO:0000259" key="8">
    <source>
        <dbReference type="Pfam" id="PF17917"/>
    </source>
</evidence>
<dbReference type="STRING" id="4795.A0A225WKX6"/>
<dbReference type="Pfam" id="PF17917">
    <property type="entry name" value="RT_RNaseH"/>
    <property type="match status" value="1"/>
</dbReference>
<sequence length="212" mass="23206">MQQVNGRNRVIAYASKLLTGSQKNWINKVDGISEIECWGGGWSTRKFRCYLDKREFDLYTDHQALTWICSPDNRTNNAKLARWAIELSNLQFKVYHKPGTAMGHVDGLSRLPVERVAALTMADLLNPNYGPFSEGPPVQTGGPEPVTTDTFETVPEAVFEGDFSDEEGKENEGDKVPPLGITRGSGGRIPLSSSKSESSSSSLNSMFGNSGS</sequence>
<dbReference type="AlphaFoldDB" id="A0A225WKX6"/>
<organism evidence="9 10">
    <name type="scientific">Phytophthora megakarya</name>
    <dbReference type="NCBI Taxonomy" id="4795"/>
    <lineage>
        <taxon>Eukaryota</taxon>
        <taxon>Sar</taxon>
        <taxon>Stramenopiles</taxon>
        <taxon>Oomycota</taxon>
        <taxon>Peronosporomycetes</taxon>
        <taxon>Peronosporales</taxon>
        <taxon>Peronosporaceae</taxon>
        <taxon>Phytophthora</taxon>
    </lineage>
</organism>
<evidence type="ECO:0000256" key="6">
    <source>
        <dbReference type="ARBA" id="ARBA00022918"/>
    </source>
</evidence>
<name>A0A225WKX6_9STRA</name>
<accession>A0A225WKX6</accession>
<dbReference type="Proteomes" id="UP000198211">
    <property type="component" value="Unassembled WGS sequence"/>
</dbReference>
<dbReference type="PANTHER" id="PTHR37984">
    <property type="entry name" value="PROTEIN CBG26694"/>
    <property type="match status" value="1"/>
</dbReference>
<feature type="domain" description="Reverse transcriptase RNase H-like" evidence="8">
    <location>
        <begin position="2"/>
        <end position="89"/>
    </location>
</feature>
<evidence type="ECO:0000256" key="5">
    <source>
        <dbReference type="ARBA" id="ARBA00022801"/>
    </source>
</evidence>
<reference evidence="10" key="1">
    <citation type="submission" date="2017-03" db="EMBL/GenBank/DDBJ databases">
        <title>Phytopthora megakarya and P. palmivora, two closely related causual agents of cacao black pod achieved similar genome size and gene model numbers by different mechanisms.</title>
        <authorList>
            <person name="Ali S."/>
            <person name="Shao J."/>
            <person name="Larry D.J."/>
            <person name="Kronmiller B."/>
            <person name="Shen D."/>
            <person name="Strem M.D."/>
            <person name="Melnick R.L."/>
            <person name="Guiltinan M.J."/>
            <person name="Tyler B.M."/>
            <person name="Meinhardt L.W."/>
            <person name="Bailey B.A."/>
        </authorList>
    </citation>
    <scope>NUCLEOTIDE SEQUENCE [LARGE SCALE GENOMIC DNA]</scope>
    <source>
        <strain evidence="10">zdho120</strain>
    </source>
</reference>
<dbReference type="InterPro" id="IPR043502">
    <property type="entry name" value="DNA/RNA_pol_sf"/>
</dbReference>
<comment type="caution">
    <text evidence="9">The sequence shown here is derived from an EMBL/GenBank/DDBJ whole genome shotgun (WGS) entry which is preliminary data.</text>
</comment>
<dbReference type="InterPro" id="IPR050951">
    <property type="entry name" value="Retrovirus_Pol_polyprotein"/>
</dbReference>
<feature type="region of interest" description="Disordered" evidence="7">
    <location>
        <begin position="161"/>
        <end position="212"/>
    </location>
</feature>
<dbReference type="PANTHER" id="PTHR37984:SF5">
    <property type="entry name" value="PROTEIN NYNRIN-LIKE"/>
    <property type="match status" value="1"/>
</dbReference>
<dbReference type="SUPFAM" id="SSF56672">
    <property type="entry name" value="DNA/RNA polymerases"/>
    <property type="match status" value="1"/>
</dbReference>